<dbReference type="GO" id="GO:0004674">
    <property type="term" value="F:protein serine/threonine kinase activity"/>
    <property type="evidence" value="ECO:0007669"/>
    <property type="project" value="TreeGrafter"/>
</dbReference>
<dbReference type="Gene3D" id="1.10.510.10">
    <property type="entry name" value="Transferase(Phosphotransferase) domain 1"/>
    <property type="match status" value="1"/>
</dbReference>
<reference evidence="4 5" key="1">
    <citation type="submission" date="2018-06" db="EMBL/GenBank/DDBJ databases">
        <title>A transcriptomic atlas of mushroom development highlights an independent origin of complex multicellularity.</title>
        <authorList>
            <consortium name="DOE Joint Genome Institute"/>
            <person name="Krizsan K."/>
            <person name="Almasi E."/>
            <person name="Merenyi Z."/>
            <person name="Sahu N."/>
            <person name="Viragh M."/>
            <person name="Koszo T."/>
            <person name="Mondo S."/>
            <person name="Kiss B."/>
            <person name="Balint B."/>
            <person name="Kues U."/>
            <person name="Barry K."/>
            <person name="Hegedus J.C."/>
            <person name="Henrissat B."/>
            <person name="Johnson J."/>
            <person name="Lipzen A."/>
            <person name="Ohm R."/>
            <person name="Nagy I."/>
            <person name="Pangilinan J."/>
            <person name="Yan J."/>
            <person name="Xiong Y."/>
            <person name="Grigoriev I.V."/>
            <person name="Hibbett D.S."/>
            <person name="Nagy L.G."/>
        </authorList>
    </citation>
    <scope>NUCLEOTIDE SEQUENCE [LARGE SCALE GENOMIC DNA]</scope>
    <source>
        <strain evidence="4 5">SZMC22713</strain>
    </source>
</reference>
<dbReference type="Proteomes" id="UP000294933">
    <property type="component" value="Unassembled WGS sequence"/>
</dbReference>
<organism evidence="4 5">
    <name type="scientific">Rickenella mellea</name>
    <dbReference type="NCBI Taxonomy" id="50990"/>
    <lineage>
        <taxon>Eukaryota</taxon>
        <taxon>Fungi</taxon>
        <taxon>Dikarya</taxon>
        <taxon>Basidiomycota</taxon>
        <taxon>Agaricomycotina</taxon>
        <taxon>Agaricomycetes</taxon>
        <taxon>Hymenochaetales</taxon>
        <taxon>Rickenellaceae</taxon>
        <taxon>Rickenella</taxon>
    </lineage>
</organism>
<dbReference type="InterPro" id="IPR011009">
    <property type="entry name" value="Kinase-like_dom_sf"/>
</dbReference>
<dbReference type="InterPro" id="IPR001245">
    <property type="entry name" value="Ser-Thr/Tyr_kinase_cat_dom"/>
</dbReference>
<dbReference type="GO" id="GO:0005524">
    <property type="term" value="F:ATP binding"/>
    <property type="evidence" value="ECO:0007669"/>
    <property type="project" value="UniProtKB-KW"/>
</dbReference>
<dbReference type="InterPro" id="IPR000719">
    <property type="entry name" value="Prot_kinase_dom"/>
</dbReference>
<dbReference type="PROSITE" id="PS50011">
    <property type="entry name" value="PROTEIN_KINASE_DOM"/>
    <property type="match status" value="1"/>
</dbReference>
<dbReference type="Pfam" id="PF07714">
    <property type="entry name" value="PK_Tyr_Ser-Thr"/>
    <property type="match status" value="1"/>
</dbReference>
<name>A0A4Y7PKR9_9AGAM</name>
<evidence type="ECO:0000256" key="2">
    <source>
        <dbReference type="ARBA" id="ARBA00022840"/>
    </source>
</evidence>
<protein>
    <submittedName>
        <fullName evidence="4">Kinase-like protein</fullName>
    </submittedName>
</protein>
<dbReference type="PANTHER" id="PTHR44329">
    <property type="entry name" value="SERINE/THREONINE-PROTEIN KINASE TNNI3K-RELATED"/>
    <property type="match status" value="1"/>
</dbReference>
<dbReference type="STRING" id="50990.A0A4Y7PKR9"/>
<evidence type="ECO:0000256" key="1">
    <source>
        <dbReference type="ARBA" id="ARBA00022741"/>
    </source>
</evidence>
<keyword evidence="2" id="KW-0067">ATP-binding</keyword>
<keyword evidence="1" id="KW-0547">Nucleotide-binding</keyword>
<dbReference type="PROSITE" id="PS00108">
    <property type="entry name" value="PROTEIN_KINASE_ST"/>
    <property type="match status" value="1"/>
</dbReference>
<evidence type="ECO:0000259" key="3">
    <source>
        <dbReference type="PROSITE" id="PS50011"/>
    </source>
</evidence>
<dbReference type="VEuPathDB" id="FungiDB:BD410DRAFT_796656"/>
<keyword evidence="4" id="KW-0808">Transferase</keyword>
<proteinExistence type="predicted"/>
<feature type="domain" description="Protein kinase" evidence="3">
    <location>
        <begin position="41"/>
        <end position="312"/>
    </location>
</feature>
<dbReference type="AlphaFoldDB" id="A0A4Y7PKR9"/>
<accession>A0A4Y7PKR9</accession>
<evidence type="ECO:0000313" key="4">
    <source>
        <dbReference type="EMBL" id="TDL15149.1"/>
    </source>
</evidence>
<dbReference type="SMART" id="SM00220">
    <property type="entry name" value="S_TKc"/>
    <property type="match status" value="1"/>
</dbReference>
<dbReference type="PANTHER" id="PTHR44329:SF298">
    <property type="entry name" value="MIXED LINEAGE KINASE DOMAIN-LIKE PROTEIN"/>
    <property type="match status" value="1"/>
</dbReference>
<keyword evidence="5" id="KW-1185">Reference proteome</keyword>
<dbReference type="SUPFAM" id="SSF56112">
    <property type="entry name" value="Protein kinase-like (PK-like)"/>
    <property type="match status" value="1"/>
</dbReference>
<dbReference type="InterPro" id="IPR008271">
    <property type="entry name" value="Ser/Thr_kinase_AS"/>
</dbReference>
<dbReference type="OrthoDB" id="122279at2759"/>
<evidence type="ECO:0000313" key="5">
    <source>
        <dbReference type="Proteomes" id="UP000294933"/>
    </source>
</evidence>
<gene>
    <name evidence="4" type="ORF">BD410DRAFT_796656</name>
</gene>
<sequence length="724" mass="80594">MLLDSEEGSSNSDRMLVQTIAGLAKMSGTYPDCICLAEIERFGDHPMTGGGFADIWKGTLMNCPVALKALRVFNNDSSKKKEMVLKDFAHEAVIWRQLRHKNILPFYGIFKGNPTFDRLCLVSPWMNAGNVVSFLKRFPDSDRISLLGDVVDGLRYLHEFEPTVVHGDLKGSNIFVTPSQTACLADFGLTRFRDPQYSSGESTTESLRGTIRWQARELLIPGNNGKIARPSRESDIYSFGCVCLEIMTGNVPFSELTDVAVTFAIMQNKKPQRPVGNCTEYGLDDSLWNTIESCWDNEPSQRPTVVQLGQYFSQCGRTPTSGSSDLDGCLQTPSSSLATYGFSGNYLSKQVCGWYRNRLQFYPRPKKAHSPLVPGFHENGTIVVNVGERDGIKETSQFAIYESIAFSESSTPLCCLVVNSLTWTSSTLGPLDVSRSYDIPPQFYASEISEKMVQVYCSEQYKQVPMLREALSDAQILSLEAAGIIFFQSDNSAQLRVNIQGDRVILYREDDYLASFAGYRISHTISDDNAGVVLQALGAARHFHHYLEMTPDIPITIELRKYQFRKEPPSSWGGVGVSGVTPVGPNLIDGSKTVMVLESDADFGATIYNHTNLTLYAYLFSFDCTGFIISRWLDVGSSYNHPLLLPESNIFIGYDAFHLPWGESNGIGFIKLYLTTSPTDLPWIFETSAFENSSIDDLHLPPDIWGSKLVTVFMRDSSRLAEGD</sequence>
<keyword evidence="4" id="KW-0418">Kinase</keyword>
<dbReference type="InterPro" id="IPR051681">
    <property type="entry name" value="Ser/Thr_Kinases-Pseudokinases"/>
</dbReference>
<dbReference type="EMBL" id="ML170288">
    <property type="protein sequence ID" value="TDL15149.1"/>
    <property type="molecule type" value="Genomic_DNA"/>
</dbReference>